<accession>A0A2H4IB55</accession>
<sequence>MAYKRRKAEPIQTAVFKSMSRPDKTAFLTEAAQRYWIDKRYSCHIELGLIKHGNLRADVFCLNTKCDMIITEVKSCWADFNTDKKWHKYLPYCMRMYFIIDERLFESHGDRIIIRIKQLGCGLIVVDKFGSAFVRSNAKRKTMKNEIVAKLLIKAAWRGGRFA</sequence>
<protein>
    <submittedName>
        <fullName evidence="1">MmcB-like DNA repair protein</fullName>
    </submittedName>
</protein>
<dbReference type="Pfam" id="PF06319">
    <property type="entry name" value="MmcB-like"/>
    <property type="match status" value="1"/>
</dbReference>
<dbReference type="InterPro" id="IPR009394">
    <property type="entry name" value="MmcB-like"/>
</dbReference>
<evidence type="ECO:0000313" key="2">
    <source>
        <dbReference type="Proteomes" id="UP000240568"/>
    </source>
</evidence>
<keyword evidence="2" id="KW-1185">Reference proteome</keyword>
<dbReference type="Proteomes" id="UP000240568">
    <property type="component" value="Segment"/>
</dbReference>
<evidence type="ECO:0000313" key="1">
    <source>
        <dbReference type="EMBL" id="ARW58759.1"/>
    </source>
</evidence>
<dbReference type="EMBL" id="KY984068">
    <property type="protein sequence ID" value="ARW58759.1"/>
    <property type="molecule type" value="Genomic_DNA"/>
</dbReference>
<organism evidence="1 2">
    <name type="scientific">Erwinia phage vB_EamM_Y3</name>
    <dbReference type="NCBI Taxonomy" id="1983553"/>
    <lineage>
        <taxon>Viruses</taxon>
        <taxon>Duplodnaviria</taxon>
        <taxon>Heunggongvirae</taxon>
        <taxon>Uroviricota</taxon>
        <taxon>Caudoviricetes</taxon>
        <taxon>Sasquatchvirus</taxon>
        <taxon>Sasquatchvirus Y3</taxon>
    </lineage>
</organism>
<name>A0A2H4IB55_9CAUD</name>
<proteinExistence type="predicted"/>
<gene>
    <name evidence="1" type="ORF">Y3_119</name>
</gene>
<reference evidence="1 2" key="1">
    <citation type="submission" date="2017-04" db="EMBL/GenBank/DDBJ databases">
        <authorList>
            <person name="Afonso C.L."/>
            <person name="Miller P.J."/>
            <person name="Scott M.A."/>
            <person name="Spackman E."/>
            <person name="Goraichik I."/>
            <person name="Dimitrov K.M."/>
            <person name="Suarez D.L."/>
            <person name="Swayne D.E."/>
        </authorList>
    </citation>
    <scope>NUCLEOTIDE SEQUENCE [LARGE SCALE GENOMIC DNA]</scope>
</reference>